<proteinExistence type="predicted"/>
<sequence>ELLTGASPLCESAGGPAPPAPDWLKLLPQSVLLCELKARPHSVQRKPGCLWACSDKYAKPKLLSHSSHLCGLSPLCDNMCCWSWRNGFCWSMPHSGHSYGLRAAWDFWWKRRDMMFGKVWLHSWHLKVHSRECIIMCLVTDTLNWKSWRHRVQW</sequence>
<dbReference type="InParanoid" id="A0A3B5PQX6"/>
<reference evidence="2" key="1">
    <citation type="submission" date="2012-01" db="EMBL/GenBank/DDBJ databases">
        <authorList>
            <person name="Walter R."/>
            <person name="Schartl M."/>
            <person name="Warren W."/>
        </authorList>
    </citation>
    <scope>NUCLEOTIDE SEQUENCE [LARGE SCALE GENOMIC DNA]</scope>
    <source>
        <strain evidence="2">JP 163 A</strain>
    </source>
</reference>
<dbReference type="Proteomes" id="UP000002852">
    <property type="component" value="Unassembled WGS sequence"/>
</dbReference>
<reference evidence="1" key="4">
    <citation type="submission" date="2025-09" db="UniProtKB">
        <authorList>
            <consortium name="Ensembl"/>
        </authorList>
    </citation>
    <scope>IDENTIFICATION</scope>
    <source>
        <strain evidence="1">JP 163 A</strain>
    </source>
</reference>
<dbReference type="AlphaFoldDB" id="A0A3B5PQX6"/>
<evidence type="ECO:0000313" key="2">
    <source>
        <dbReference type="Proteomes" id="UP000002852"/>
    </source>
</evidence>
<protein>
    <submittedName>
        <fullName evidence="1">Uncharacterized protein</fullName>
    </submittedName>
</protein>
<dbReference type="Ensembl" id="ENSXMAT00000029630.1">
    <property type="protein sequence ID" value="ENSXMAP00000022088.1"/>
    <property type="gene ID" value="ENSXMAG00000027117.1"/>
</dbReference>
<reference evidence="2" key="2">
    <citation type="journal article" date="2013" name="Nat. Genet.">
        <title>The genome of the platyfish, Xiphophorus maculatus, provides insights into evolutionary adaptation and several complex traits.</title>
        <authorList>
            <person name="Schartl M."/>
            <person name="Walter R.B."/>
            <person name="Shen Y."/>
            <person name="Garcia T."/>
            <person name="Catchen J."/>
            <person name="Amores A."/>
            <person name="Braasch I."/>
            <person name="Chalopin D."/>
            <person name="Volff J.N."/>
            <person name="Lesch K.P."/>
            <person name="Bisazza A."/>
            <person name="Minx P."/>
            <person name="Hillier L."/>
            <person name="Wilson R.K."/>
            <person name="Fuerstenberg S."/>
            <person name="Boore J."/>
            <person name="Searle S."/>
            <person name="Postlethwait J.H."/>
            <person name="Warren W.C."/>
        </authorList>
    </citation>
    <scope>NUCLEOTIDE SEQUENCE [LARGE SCALE GENOMIC DNA]</scope>
    <source>
        <strain evidence="2">JP 163 A</strain>
    </source>
</reference>
<accession>A0A3B5PQX6</accession>
<organism evidence="1 2">
    <name type="scientific">Xiphophorus maculatus</name>
    <name type="common">Southern platyfish</name>
    <name type="synonym">Platypoecilus maculatus</name>
    <dbReference type="NCBI Taxonomy" id="8083"/>
    <lineage>
        <taxon>Eukaryota</taxon>
        <taxon>Metazoa</taxon>
        <taxon>Chordata</taxon>
        <taxon>Craniata</taxon>
        <taxon>Vertebrata</taxon>
        <taxon>Euteleostomi</taxon>
        <taxon>Actinopterygii</taxon>
        <taxon>Neopterygii</taxon>
        <taxon>Teleostei</taxon>
        <taxon>Neoteleostei</taxon>
        <taxon>Acanthomorphata</taxon>
        <taxon>Ovalentaria</taxon>
        <taxon>Atherinomorphae</taxon>
        <taxon>Cyprinodontiformes</taxon>
        <taxon>Poeciliidae</taxon>
        <taxon>Poeciliinae</taxon>
        <taxon>Xiphophorus</taxon>
    </lineage>
</organism>
<reference evidence="1" key="3">
    <citation type="submission" date="2025-08" db="UniProtKB">
        <authorList>
            <consortium name="Ensembl"/>
        </authorList>
    </citation>
    <scope>IDENTIFICATION</scope>
    <source>
        <strain evidence="1">JP 163 A</strain>
    </source>
</reference>
<keyword evidence="2" id="KW-1185">Reference proteome</keyword>
<evidence type="ECO:0000313" key="1">
    <source>
        <dbReference type="Ensembl" id="ENSXMAP00000022088.1"/>
    </source>
</evidence>
<name>A0A3B5PQX6_XIPMA</name>